<reference evidence="2" key="1">
    <citation type="submission" date="2016-10" db="EMBL/GenBank/DDBJ databases">
        <authorList>
            <person name="Varghese N."/>
            <person name="Submissions S."/>
        </authorList>
    </citation>
    <scope>NUCLEOTIDE SEQUENCE [LARGE SCALE GENOMIC DNA]</scope>
    <source>
        <strain evidence="2">DSM 22427</strain>
    </source>
</reference>
<dbReference type="RefSeq" id="WP_092904801.1">
    <property type="nucleotide sequence ID" value="NZ_FOZS01000002.1"/>
</dbReference>
<dbReference type="EMBL" id="FOZS01000002">
    <property type="protein sequence ID" value="SFS70815.1"/>
    <property type="molecule type" value="Genomic_DNA"/>
</dbReference>
<gene>
    <name evidence="1" type="ORF">SAMN04488556_2369</name>
</gene>
<dbReference type="OrthoDB" id="350085at2157"/>
<proteinExistence type="predicted"/>
<dbReference type="Proteomes" id="UP000199199">
    <property type="component" value="Unassembled WGS sequence"/>
</dbReference>
<sequence length="220" mass="24946">MTGNRDGWSDIYRLPQFFDRIDDQQAVSVREAIDELEVDLGMDIDGVVYHDRGIRVPGYDATFIREPDTERDDPAFSVQLDAVGPRSTWAVFDASKEWDAYLLTADDVAAIAWVSDEEFAFEESKNFSSKDTAVGAGRFSFGIFFYESLEWDSFASDLEETDSPALLHHDDGSTYYPQTQSEFYRYVDSSPEEFRESGGGAPSYLGVLELEVTIDDERRQ</sequence>
<dbReference type="AlphaFoldDB" id="A0A1I6S1G2"/>
<accession>A0A1I6S1G2</accession>
<name>A0A1I6S1G2_9EURY</name>
<evidence type="ECO:0000313" key="2">
    <source>
        <dbReference type="Proteomes" id="UP000199199"/>
    </source>
</evidence>
<evidence type="ECO:0000313" key="1">
    <source>
        <dbReference type="EMBL" id="SFS70815.1"/>
    </source>
</evidence>
<keyword evidence="2" id="KW-1185">Reference proteome</keyword>
<protein>
    <submittedName>
        <fullName evidence="1">Uncharacterized protein</fullName>
    </submittedName>
</protein>
<organism evidence="1 2">
    <name type="scientific">Halostagnicola kamekurae</name>
    <dbReference type="NCBI Taxonomy" id="619731"/>
    <lineage>
        <taxon>Archaea</taxon>
        <taxon>Methanobacteriati</taxon>
        <taxon>Methanobacteriota</taxon>
        <taxon>Stenosarchaea group</taxon>
        <taxon>Halobacteria</taxon>
        <taxon>Halobacteriales</taxon>
        <taxon>Natrialbaceae</taxon>
        <taxon>Halostagnicola</taxon>
    </lineage>
</organism>